<accession>A0A9Q0SVH2</accession>
<dbReference type="AlphaFoldDB" id="A0A9Q0SVH2"/>
<proteinExistence type="predicted"/>
<dbReference type="EMBL" id="JAPFFL010000012">
    <property type="protein sequence ID" value="KAJ6690605.1"/>
    <property type="molecule type" value="Genomic_DNA"/>
</dbReference>
<keyword evidence="2" id="KW-1185">Reference proteome</keyword>
<evidence type="ECO:0000313" key="1">
    <source>
        <dbReference type="EMBL" id="KAJ6690605.1"/>
    </source>
</evidence>
<gene>
    <name evidence="1" type="ORF">OIU85_006819</name>
</gene>
<comment type="caution">
    <text evidence="1">The sequence shown here is derived from an EMBL/GenBank/DDBJ whole genome shotgun (WGS) entry which is preliminary data.</text>
</comment>
<dbReference type="Proteomes" id="UP001151529">
    <property type="component" value="Chromosome 8"/>
</dbReference>
<evidence type="ECO:0000313" key="2">
    <source>
        <dbReference type="Proteomes" id="UP001151529"/>
    </source>
</evidence>
<sequence>MDQCGPLTLDSLPLHVYLSSLLAGNSEPPFQKNMETNGPFLLTEILPASISDSVTTLEEMTDVVQRGGLPPMTIRVAERDVVVVSVLLCSVDCFSEFSTMQSTT</sequence>
<reference evidence="1" key="1">
    <citation type="submission" date="2022-11" db="EMBL/GenBank/DDBJ databases">
        <authorList>
            <person name="Hyden B.L."/>
            <person name="Feng K."/>
            <person name="Yates T."/>
            <person name="Jawdy S."/>
            <person name="Smart L.B."/>
            <person name="Muchero W."/>
        </authorList>
    </citation>
    <scope>NUCLEOTIDE SEQUENCE</scope>
    <source>
        <tissue evidence="1">Shoot tip</tissue>
    </source>
</reference>
<protein>
    <submittedName>
        <fullName evidence="1">Uncharacterized protein</fullName>
    </submittedName>
</protein>
<organism evidence="1 2">
    <name type="scientific">Salix viminalis</name>
    <name type="common">Common osier</name>
    <name type="synonym">Basket willow</name>
    <dbReference type="NCBI Taxonomy" id="40686"/>
    <lineage>
        <taxon>Eukaryota</taxon>
        <taxon>Viridiplantae</taxon>
        <taxon>Streptophyta</taxon>
        <taxon>Embryophyta</taxon>
        <taxon>Tracheophyta</taxon>
        <taxon>Spermatophyta</taxon>
        <taxon>Magnoliopsida</taxon>
        <taxon>eudicotyledons</taxon>
        <taxon>Gunneridae</taxon>
        <taxon>Pentapetalae</taxon>
        <taxon>rosids</taxon>
        <taxon>fabids</taxon>
        <taxon>Malpighiales</taxon>
        <taxon>Salicaceae</taxon>
        <taxon>Saliceae</taxon>
        <taxon>Salix</taxon>
    </lineage>
</organism>
<name>A0A9Q0SVH2_SALVM</name>
<reference evidence="1" key="2">
    <citation type="journal article" date="2023" name="Int. J. Mol. Sci.">
        <title>De Novo Assembly and Annotation of 11 Diverse Shrub Willow (Salix) Genomes Reveals Novel Gene Organization in Sex-Linked Regions.</title>
        <authorList>
            <person name="Hyden B."/>
            <person name="Feng K."/>
            <person name="Yates T.B."/>
            <person name="Jawdy S."/>
            <person name="Cereghino C."/>
            <person name="Smart L.B."/>
            <person name="Muchero W."/>
        </authorList>
    </citation>
    <scope>NUCLEOTIDE SEQUENCE [LARGE SCALE GENOMIC DNA]</scope>
    <source>
        <tissue evidence="1">Shoot tip</tissue>
    </source>
</reference>